<comment type="subcellular location">
    <subcellularLocation>
        <location evidence="1">Plastid</location>
        <location evidence="1">Chloroplast outer membrane</location>
        <topology evidence="1">Multi-pass membrane protein</topology>
    </subcellularLocation>
    <subcellularLocation>
        <location evidence="2">Plastid</location>
        <location evidence="2">Etioplast membrane</location>
        <topology evidence="2">Multi-pass membrane protein</topology>
    </subcellularLocation>
</comment>
<accession>A0AAW1PNS7</accession>
<comment type="similarity">
    <text evidence="3">Belongs to the plastid outer envelope porin OEP21 (TC 1.B.29) family.</text>
</comment>
<evidence type="ECO:0000256" key="8">
    <source>
        <dbReference type="ARBA" id="ARBA00023065"/>
    </source>
</evidence>
<evidence type="ECO:0000256" key="7">
    <source>
        <dbReference type="ARBA" id="ARBA00022692"/>
    </source>
</evidence>
<comment type="caution">
    <text evidence="11">The sequence shown here is derived from an EMBL/GenBank/DDBJ whole genome shotgun (WGS) entry which is preliminary data.</text>
</comment>
<evidence type="ECO:0000256" key="4">
    <source>
        <dbReference type="ARBA" id="ARBA00022448"/>
    </source>
</evidence>
<evidence type="ECO:0000313" key="12">
    <source>
        <dbReference type="Proteomes" id="UP001465755"/>
    </source>
</evidence>
<evidence type="ECO:0000313" key="11">
    <source>
        <dbReference type="EMBL" id="KAK9809738.1"/>
    </source>
</evidence>
<evidence type="ECO:0000256" key="10">
    <source>
        <dbReference type="ARBA" id="ARBA00024941"/>
    </source>
</evidence>
<evidence type="ECO:0000256" key="5">
    <source>
        <dbReference type="ARBA" id="ARBA00022528"/>
    </source>
</evidence>
<dbReference type="EMBL" id="JALJOQ010000016">
    <property type="protein sequence ID" value="KAK9809738.1"/>
    <property type="molecule type" value="Genomic_DNA"/>
</dbReference>
<dbReference type="GO" id="GO:0009707">
    <property type="term" value="C:chloroplast outer membrane"/>
    <property type="evidence" value="ECO:0007669"/>
    <property type="project" value="UniProtKB-SubCell"/>
</dbReference>
<evidence type="ECO:0000256" key="3">
    <source>
        <dbReference type="ARBA" id="ARBA00009945"/>
    </source>
</evidence>
<dbReference type="PANTHER" id="PTHR35993">
    <property type="entry name" value="OUTER ENVELOPE PORE PROTEIN 21B, CHLOROPLASTIC"/>
    <property type="match status" value="1"/>
</dbReference>
<keyword evidence="6" id="KW-0934">Plastid</keyword>
<evidence type="ECO:0000256" key="6">
    <source>
        <dbReference type="ARBA" id="ARBA00022640"/>
    </source>
</evidence>
<comment type="function">
    <text evidence="10">Voltage-dependent rectifying anion channel that facilitates the translocation between chloroplast and cytoplasm of phosphorylated carbohydrates such as triosephosphate, 3-phosphoglycerate and inorganic phosphate (Pi) depending of ATP to triosephosphate ratio in the plastidial intermembrane space; in high triosephosphate/ATP conditions (e.g. photosynthesis), export of triosphosphate from chloroplast (outward rectifying channels), but in high ATP/triosephosphate conditions (e.g. dark phase), import of phosphosolutes (inward rectifying channels).</text>
</comment>
<evidence type="ECO:0000256" key="1">
    <source>
        <dbReference type="ARBA" id="ARBA00004396"/>
    </source>
</evidence>
<keyword evidence="9" id="KW-0472">Membrane</keyword>
<dbReference type="Proteomes" id="UP001465755">
    <property type="component" value="Unassembled WGS sequence"/>
</dbReference>
<name>A0AAW1PNS7_9CHLO</name>
<keyword evidence="5" id="KW-0150">Chloroplast</keyword>
<evidence type="ECO:0000256" key="9">
    <source>
        <dbReference type="ARBA" id="ARBA00023136"/>
    </source>
</evidence>
<keyword evidence="4" id="KW-0813">Transport</keyword>
<dbReference type="PANTHER" id="PTHR35993:SF1">
    <property type="entry name" value="OUTER ENVELOPE PORE PROTEIN 21B, CHLOROPLASTIC"/>
    <property type="match status" value="1"/>
</dbReference>
<organism evidence="11 12">
    <name type="scientific">Symbiochloris irregularis</name>
    <dbReference type="NCBI Taxonomy" id="706552"/>
    <lineage>
        <taxon>Eukaryota</taxon>
        <taxon>Viridiplantae</taxon>
        <taxon>Chlorophyta</taxon>
        <taxon>core chlorophytes</taxon>
        <taxon>Trebouxiophyceae</taxon>
        <taxon>Trebouxiales</taxon>
        <taxon>Trebouxiaceae</taxon>
        <taxon>Symbiochloris</taxon>
    </lineage>
</organism>
<keyword evidence="7" id="KW-0812">Transmembrane</keyword>
<keyword evidence="8" id="KW-0406">Ion transport</keyword>
<dbReference type="GO" id="GO:0044070">
    <property type="term" value="P:regulation of monoatomic anion transport"/>
    <property type="evidence" value="ECO:0007669"/>
    <property type="project" value="InterPro"/>
</dbReference>
<sequence>METQLHFDNCSKQLSLRFKERFRTDEGINFKVKGSLNTVTGAIESNFSLGTGRSDLRQRNSRRLRRGTRATFEFHKPELSLQGTYVPGPDELAYGLKAQQRTFAGPFWLKAKGAVQYRARSQKVSAHGDLQLCHTMYRFTDMQDVRLVLGCHAHADGRSTRGSLFNSVVPYGVVRENNWSLLTNFKGRWTVLYDL</sequence>
<keyword evidence="12" id="KW-1185">Reference proteome</keyword>
<dbReference type="AlphaFoldDB" id="A0AAW1PNS7"/>
<dbReference type="GO" id="GO:0008308">
    <property type="term" value="F:voltage-gated monoatomic anion channel activity"/>
    <property type="evidence" value="ECO:0007669"/>
    <property type="project" value="InterPro"/>
</dbReference>
<proteinExistence type="inferred from homology"/>
<evidence type="ECO:0000256" key="2">
    <source>
        <dbReference type="ARBA" id="ARBA00004441"/>
    </source>
</evidence>
<dbReference type="InterPro" id="IPR034575">
    <property type="entry name" value="OEP21"/>
</dbReference>
<protein>
    <submittedName>
        <fullName evidence="11">Uncharacterized protein</fullName>
    </submittedName>
</protein>
<dbReference type="GO" id="GO:0034426">
    <property type="term" value="C:etioplast membrane"/>
    <property type="evidence" value="ECO:0007669"/>
    <property type="project" value="UniProtKB-SubCell"/>
</dbReference>
<reference evidence="11 12" key="1">
    <citation type="journal article" date="2024" name="Nat. Commun.">
        <title>Phylogenomics reveals the evolutionary origins of lichenization in chlorophyte algae.</title>
        <authorList>
            <person name="Puginier C."/>
            <person name="Libourel C."/>
            <person name="Otte J."/>
            <person name="Skaloud P."/>
            <person name="Haon M."/>
            <person name="Grisel S."/>
            <person name="Petersen M."/>
            <person name="Berrin J.G."/>
            <person name="Delaux P.M."/>
            <person name="Dal Grande F."/>
            <person name="Keller J."/>
        </authorList>
    </citation>
    <scope>NUCLEOTIDE SEQUENCE [LARGE SCALE GENOMIC DNA]</scope>
    <source>
        <strain evidence="11 12">SAG 2036</strain>
    </source>
</reference>
<gene>
    <name evidence="11" type="ORF">WJX73_001386</name>
</gene>